<keyword evidence="2" id="KW-0812">Transmembrane</keyword>
<feature type="compositionally biased region" description="Basic and acidic residues" evidence="1">
    <location>
        <begin position="102"/>
        <end position="136"/>
    </location>
</feature>
<sequence length="144" mass="14991">MPLVLYSVLRLLLFAVALGGLYLAGLRGWLLVVVAAAIALMVSYLALARPRDAASRYLAQKQEARSARTARGAASDVDAAAEDAAVDGASGHTSDGASGDTSDGRPDAEPDDAVARNRDARYQDARDAATDREDHGPSGPAARR</sequence>
<evidence type="ECO:0000313" key="4">
    <source>
        <dbReference type="Proteomes" id="UP001321475"/>
    </source>
</evidence>
<keyword evidence="2" id="KW-1133">Transmembrane helix</keyword>
<dbReference type="EMBL" id="AP027729">
    <property type="protein sequence ID" value="BDZ41298.1"/>
    <property type="molecule type" value="Genomic_DNA"/>
</dbReference>
<organism evidence="3 4">
    <name type="scientific">Paraoerskovia sediminicola</name>
    <dbReference type="NCBI Taxonomy" id="1138587"/>
    <lineage>
        <taxon>Bacteria</taxon>
        <taxon>Bacillati</taxon>
        <taxon>Actinomycetota</taxon>
        <taxon>Actinomycetes</taxon>
        <taxon>Micrococcales</taxon>
        <taxon>Cellulomonadaceae</taxon>
        <taxon>Paraoerskovia</taxon>
    </lineage>
</organism>
<feature type="compositionally biased region" description="Polar residues" evidence="1">
    <location>
        <begin position="91"/>
        <end position="101"/>
    </location>
</feature>
<gene>
    <name evidence="3" type="ORF">GCM10025865_05970</name>
</gene>
<proteinExistence type="predicted"/>
<keyword evidence="4" id="KW-1185">Reference proteome</keyword>
<evidence type="ECO:0008006" key="5">
    <source>
        <dbReference type="Google" id="ProtNLM"/>
    </source>
</evidence>
<name>A0ABM8FZX7_9CELL</name>
<keyword evidence="2" id="KW-0472">Membrane</keyword>
<dbReference type="Proteomes" id="UP001321475">
    <property type="component" value="Chromosome"/>
</dbReference>
<evidence type="ECO:0000313" key="3">
    <source>
        <dbReference type="EMBL" id="BDZ41298.1"/>
    </source>
</evidence>
<evidence type="ECO:0000256" key="2">
    <source>
        <dbReference type="SAM" id="Phobius"/>
    </source>
</evidence>
<dbReference type="Pfam" id="PF14012">
    <property type="entry name" value="DUF4229"/>
    <property type="match status" value="1"/>
</dbReference>
<dbReference type="RefSeq" id="WP_286218491.1">
    <property type="nucleotide sequence ID" value="NZ_AP027729.1"/>
</dbReference>
<dbReference type="InterPro" id="IPR025323">
    <property type="entry name" value="DUF4229"/>
</dbReference>
<feature type="compositionally biased region" description="Low complexity" evidence="1">
    <location>
        <begin position="67"/>
        <end position="78"/>
    </location>
</feature>
<protein>
    <recommendedName>
        <fullName evidence="5">DUF4229 domain-containing protein</fullName>
    </recommendedName>
</protein>
<feature type="region of interest" description="Disordered" evidence="1">
    <location>
        <begin position="58"/>
        <end position="144"/>
    </location>
</feature>
<accession>A0ABM8FZX7</accession>
<feature type="transmembrane region" description="Helical" evidence="2">
    <location>
        <begin position="29"/>
        <end position="47"/>
    </location>
</feature>
<reference evidence="4" key="1">
    <citation type="journal article" date="2019" name="Int. J. Syst. Evol. Microbiol.">
        <title>The Global Catalogue of Microorganisms (GCM) 10K type strain sequencing project: providing services to taxonomists for standard genome sequencing and annotation.</title>
        <authorList>
            <consortium name="The Broad Institute Genomics Platform"/>
            <consortium name="The Broad Institute Genome Sequencing Center for Infectious Disease"/>
            <person name="Wu L."/>
            <person name="Ma J."/>
        </authorList>
    </citation>
    <scope>NUCLEOTIDE SEQUENCE [LARGE SCALE GENOMIC DNA]</scope>
    <source>
        <strain evidence="4">NBRC 108565</strain>
    </source>
</reference>
<evidence type="ECO:0000256" key="1">
    <source>
        <dbReference type="SAM" id="MobiDB-lite"/>
    </source>
</evidence>